<dbReference type="PROSITE" id="PS50043">
    <property type="entry name" value="HTH_LUXR_2"/>
    <property type="match status" value="1"/>
</dbReference>
<gene>
    <name evidence="5" type="ORF">GL4_1269</name>
</gene>
<evidence type="ECO:0000259" key="4">
    <source>
        <dbReference type="PROSITE" id="PS50043"/>
    </source>
</evidence>
<dbReference type="HOGENOM" id="CLU_037939_3_0_5"/>
<organism evidence="5 6">
    <name type="scientific">Methyloceanibacter caenitepidi</name>
    <dbReference type="NCBI Taxonomy" id="1384459"/>
    <lineage>
        <taxon>Bacteria</taxon>
        <taxon>Pseudomonadati</taxon>
        <taxon>Pseudomonadota</taxon>
        <taxon>Alphaproteobacteria</taxon>
        <taxon>Hyphomicrobiales</taxon>
        <taxon>Hyphomicrobiaceae</taxon>
        <taxon>Methyloceanibacter</taxon>
    </lineage>
</organism>
<keyword evidence="2" id="KW-0238">DNA-binding</keyword>
<evidence type="ECO:0000313" key="5">
    <source>
        <dbReference type="EMBL" id="BAQ16727.1"/>
    </source>
</evidence>
<dbReference type="SMART" id="SM00421">
    <property type="entry name" value="HTH_LUXR"/>
    <property type="match status" value="1"/>
</dbReference>
<accession>A0A0A8K2I4</accession>
<dbReference type="EMBL" id="AP014648">
    <property type="protein sequence ID" value="BAQ16727.1"/>
    <property type="molecule type" value="Genomic_DNA"/>
</dbReference>
<dbReference type="PANTHER" id="PTHR44688:SF16">
    <property type="entry name" value="DNA-BINDING TRANSCRIPTIONAL ACTIVATOR DEVR_DOSR"/>
    <property type="match status" value="1"/>
</dbReference>
<dbReference type="GO" id="GO:0006355">
    <property type="term" value="P:regulation of DNA-templated transcription"/>
    <property type="evidence" value="ECO:0007669"/>
    <property type="project" value="InterPro"/>
</dbReference>
<feature type="domain" description="HTH luxR-type" evidence="4">
    <location>
        <begin position="328"/>
        <end position="393"/>
    </location>
</feature>
<dbReference type="InterPro" id="IPR000792">
    <property type="entry name" value="Tscrpt_reg_LuxR_C"/>
</dbReference>
<dbReference type="InterPro" id="IPR016032">
    <property type="entry name" value="Sig_transdc_resp-reg_C-effctor"/>
</dbReference>
<sequence>MDVDTNIVDDPTLSEADYESALRITPLFYDAVLQPGRWETALKVMTEWFAAPFASMHLQTAAGQFEHYLWFGYGFTEAAKEDYLAYGNYGPEVDPRPRRYFPRHVNKPVHCRQIVTESEWHRSPMYQDLFKPYGLEFSLLVTIVSEDLGTMFSVGVYRGPDDPPFTQTDVDRFQLLMPHLRRAADVYGRLVSSEIKSRQLENAFDDLALATLFTNTTGEILFANRSATELLDSEDGICRSNGRASHSEPETATALAQAIRKVAAETRQEDGGKVLQLTLARRDSPPILATICSPAAGSPDAGPWLSSQLRVAVFLTDPQKSYETTTEHLQRIFGLTQAEAKIARDLAAGLTLKEIAGKRDRSLETVRQQLKSVMSKTGARRQAELVKSVLALGIPLEK</sequence>
<dbReference type="Gene3D" id="1.10.10.10">
    <property type="entry name" value="Winged helix-like DNA-binding domain superfamily/Winged helix DNA-binding domain"/>
    <property type="match status" value="1"/>
</dbReference>
<dbReference type="GO" id="GO:0003677">
    <property type="term" value="F:DNA binding"/>
    <property type="evidence" value="ECO:0007669"/>
    <property type="project" value="UniProtKB-KW"/>
</dbReference>
<keyword evidence="3" id="KW-0804">Transcription</keyword>
<dbReference type="AlphaFoldDB" id="A0A0A8K2I4"/>
<dbReference type="InterPro" id="IPR036388">
    <property type="entry name" value="WH-like_DNA-bd_sf"/>
</dbReference>
<keyword evidence="6" id="KW-1185">Reference proteome</keyword>
<name>A0A0A8K2I4_9HYPH</name>
<dbReference type="Proteomes" id="UP000031643">
    <property type="component" value="Chromosome"/>
</dbReference>
<keyword evidence="1" id="KW-0805">Transcription regulation</keyword>
<dbReference type="KEGG" id="mcg:GL4_1269"/>
<evidence type="ECO:0000313" key="6">
    <source>
        <dbReference type="Proteomes" id="UP000031643"/>
    </source>
</evidence>
<evidence type="ECO:0000256" key="2">
    <source>
        <dbReference type="ARBA" id="ARBA00023125"/>
    </source>
</evidence>
<dbReference type="CDD" id="cd06170">
    <property type="entry name" value="LuxR_C_like"/>
    <property type="match status" value="1"/>
</dbReference>
<evidence type="ECO:0000256" key="1">
    <source>
        <dbReference type="ARBA" id="ARBA00023015"/>
    </source>
</evidence>
<dbReference type="SUPFAM" id="SSF46894">
    <property type="entry name" value="C-terminal effector domain of the bipartite response regulators"/>
    <property type="match status" value="1"/>
</dbReference>
<proteinExistence type="predicted"/>
<evidence type="ECO:0000256" key="3">
    <source>
        <dbReference type="ARBA" id="ARBA00023163"/>
    </source>
</evidence>
<dbReference type="STRING" id="1384459.GL4_1269"/>
<protein>
    <recommendedName>
        <fullName evidence="4">HTH luxR-type domain-containing protein</fullName>
    </recommendedName>
</protein>
<reference evidence="5 6" key="1">
    <citation type="submission" date="2014-09" db="EMBL/GenBank/DDBJ databases">
        <title>Genome sequencing of Methyloceanibacter caenitepidi Gela4.</title>
        <authorList>
            <person name="Takeuchi M."/>
            <person name="Susumu S."/>
            <person name="Kamagata Y."/>
            <person name="Oshima K."/>
            <person name="Hattori M."/>
            <person name="Iwasaki W."/>
        </authorList>
    </citation>
    <scope>NUCLEOTIDE SEQUENCE [LARGE SCALE GENOMIC DNA]</scope>
    <source>
        <strain evidence="5 6">Gela4</strain>
    </source>
</reference>
<dbReference type="PANTHER" id="PTHR44688">
    <property type="entry name" value="DNA-BINDING TRANSCRIPTIONAL ACTIVATOR DEVR_DOSR"/>
    <property type="match status" value="1"/>
</dbReference>